<keyword evidence="4" id="KW-1185">Reference proteome</keyword>
<gene>
    <name evidence="3" type="ORF">D5018_01595</name>
</gene>
<dbReference type="GO" id="GO:0016757">
    <property type="term" value="F:glycosyltransferase activity"/>
    <property type="evidence" value="ECO:0007669"/>
    <property type="project" value="InterPro"/>
</dbReference>
<feature type="domain" description="Glycosyl transferase family 1" evidence="1">
    <location>
        <begin position="189"/>
        <end position="325"/>
    </location>
</feature>
<dbReference type="Proteomes" id="UP000281474">
    <property type="component" value="Unassembled WGS sequence"/>
</dbReference>
<dbReference type="EMBL" id="QZEI01000003">
    <property type="protein sequence ID" value="RLV61410.1"/>
    <property type="molecule type" value="Genomic_DNA"/>
</dbReference>
<dbReference type="PANTHER" id="PTHR12526:SF630">
    <property type="entry name" value="GLYCOSYLTRANSFERASE"/>
    <property type="match status" value="1"/>
</dbReference>
<dbReference type="CDD" id="cd03811">
    <property type="entry name" value="GT4_GT28_WabH-like"/>
    <property type="match status" value="1"/>
</dbReference>
<comment type="caution">
    <text evidence="3">The sequence shown here is derived from an EMBL/GenBank/DDBJ whole genome shotgun (WGS) entry which is preliminary data.</text>
</comment>
<keyword evidence="3" id="KW-0808">Transferase</keyword>
<proteinExistence type="predicted"/>
<organism evidence="3 4">
    <name type="scientific">Parashewanella curva</name>
    <dbReference type="NCBI Taxonomy" id="2338552"/>
    <lineage>
        <taxon>Bacteria</taxon>
        <taxon>Pseudomonadati</taxon>
        <taxon>Pseudomonadota</taxon>
        <taxon>Gammaproteobacteria</taxon>
        <taxon>Alteromonadales</taxon>
        <taxon>Shewanellaceae</taxon>
        <taxon>Parashewanella</taxon>
    </lineage>
</organism>
<dbReference type="GO" id="GO:1901135">
    <property type="term" value="P:carbohydrate derivative metabolic process"/>
    <property type="evidence" value="ECO:0007669"/>
    <property type="project" value="UniProtKB-ARBA"/>
</dbReference>
<dbReference type="PANTHER" id="PTHR12526">
    <property type="entry name" value="GLYCOSYLTRANSFERASE"/>
    <property type="match status" value="1"/>
</dbReference>
<dbReference type="OrthoDB" id="4611853at2"/>
<evidence type="ECO:0000259" key="1">
    <source>
        <dbReference type="Pfam" id="PF00534"/>
    </source>
</evidence>
<evidence type="ECO:0000313" key="4">
    <source>
        <dbReference type="Proteomes" id="UP000281474"/>
    </source>
</evidence>
<evidence type="ECO:0000259" key="2">
    <source>
        <dbReference type="Pfam" id="PF13439"/>
    </source>
</evidence>
<dbReference type="Pfam" id="PF13439">
    <property type="entry name" value="Glyco_transf_4"/>
    <property type="match status" value="1"/>
</dbReference>
<dbReference type="InterPro" id="IPR028098">
    <property type="entry name" value="Glyco_trans_4-like_N"/>
</dbReference>
<dbReference type="Pfam" id="PF00534">
    <property type="entry name" value="Glycos_transf_1"/>
    <property type="match status" value="1"/>
</dbReference>
<dbReference type="InterPro" id="IPR001296">
    <property type="entry name" value="Glyco_trans_1"/>
</dbReference>
<evidence type="ECO:0000313" key="3">
    <source>
        <dbReference type="EMBL" id="RLV61410.1"/>
    </source>
</evidence>
<feature type="domain" description="Glycosyltransferase subfamily 4-like N-terminal" evidence="2">
    <location>
        <begin position="16"/>
        <end position="174"/>
    </location>
</feature>
<name>A0A3L8Q1R1_9GAMM</name>
<dbReference type="Gene3D" id="3.40.50.2000">
    <property type="entry name" value="Glycogen Phosphorylase B"/>
    <property type="match status" value="2"/>
</dbReference>
<dbReference type="AlphaFoldDB" id="A0A3L8Q1R1"/>
<sequence length="361" mass="40638">MIDNKVTLFVSSLSGGGAEGVCVNLANGLSDRGYDVTLLVLNLENAQLKHKVIESVNVVSLGVDRARNVFFKLRQYLAENNVKFLLVFNYELTVISVLVRATLKGHCKIIARNINTISQNTKSRDFSWWKKKMIAWFYCKADHVVNQCKAMQEDLIMHIPALEGKTSVIYNPVNKQIEDFAENTDFSSISKDNYILCVGRLEEQKAFHRAIDAFSLVIKKYPDLRLKIVGEGSLEPQLKQLATELKVSDSVDFEGFQSDIIPYYLKARMTLLTSLYEGFPNALIESITLGTPVVSVDCSSGPSEIIHIENGFLVSSKDSLTEFIQESLNYSWNYSSVSSSSLMYRNSQNLDSWISIIESHK</sequence>
<reference evidence="3 4" key="1">
    <citation type="submission" date="2018-09" db="EMBL/GenBank/DDBJ databases">
        <title>Phylogeny of the Shewanellaceae, and recommendation for two new genera, Pseudoshewanella and Parashewanella.</title>
        <authorList>
            <person name="Wang G."/>
        </authorList>
    </citation>
    <scope>NUCLEOTIDE SEQUENCE [LARGE SCALE GENOMIC DNA]</scope>
    <source>
        <strain evidence="3 4">C51</strain>
    </source>
</reference>
<dbReference type="SUPFAM" id="SSF53756">
    <property type="entry name" value="UDP-Glycosyltransferase/glycogen phosphorylase"/>
    <property type="match status" value="1"/>
</dbReference>
<protein>
    <submittedName>
        <fullName evidence="3">Glycosyltransferase</fullName>
    </submittedName>
</protein>
<dbReference type="RefSeq" id="WP_121837231.1">
    <property type="nucleotide sequence ID" value="NZ_ML014754.1"/>
</dbReference>
<accession>A0A3L8Q1R1</accession>